<dbReference type="Pfam" id="PF06423">
    <property type="entry name" value="GWT1"/>
    <property type="match status" value="1"/>
</dbReference>
<feature type="transmembrane region" description="Helical" evidence="9">
    <location>
        <begin position="239"/>
        <end position="258"/>
    </location>
</feature>
<evidence type="ECO:0000256" key="3">
    <source>
        <dbReference type="ARBA" id="ARBA00004687"/>
    </source>
</evidence>
<keyword evidence="6 9" id="KW-0812">Transmembrane</keyword>
<comment type="pathway">
    <text evidence="3 9">Glycolipid biosynthesis; glycosylphosphatidylinositol-anchor biosynthesis.</text>
</comment>
<feature type="transmembrane region" description="Helical" evidence="9">
    <location>
        <begin position="165"/>
        <end position="184"/>
    </location>
</feature>
<evidence type="ECO:0000256" key="5">
    <source>
        <dbReference type="ARBA" id="ARBA00022502"/>
    </source>
</evidence>
<keyword evidence="5 9" id="KW-0337">GPI-anchor biosynthesis</keyword>
<evidence type="ECO:0000256" key="10">
    <source>
        <dbReference type="SAM" id="MobiDB-lite"/>
    </source>
</evidence>
<gene>
    <name evidence="11" type="primary">GWT1</name>
    <name evidence="11" type="ORF">LTR24_010375</name>
</gene>
<feature type="transmembrane region" description="Helical" evidence="9">
    <location>
        <begin position="196"/>
        <end position="218"/>
    </location>
</feature>
<evidence type="ECO:0000256" key="7">
    <source>
        <dbReference type="ARBA" id="ARBA00022989"/>
    </source>
</evidence>
<feature type="transmembrane region" description="Helical" evidence="9">
    <location>
        <begin position="532"/>
        <end position="551"/>
    </location>
</feature>
<comment type="subcellular location">
    <subcellularLocation>
        <location evidence="2 9">Endoplasmic reticulum membrane</location>
        <topology evidence="2 9">Multi-pass membrane protein</topology>
    </subcellularLocation>
</comment>
<keyword evidence="7 9" id="KW-1133">Transmembrane helix</keyword>
<organism evidence="11 12">
    <name type="scientific">Lithohypha guttulata</name>
    <dbReference type="NCBI Taxonomy" id="1690604"/>
    <lineage>
        <taxon>Eukaryota</taxon>
        <taxon>Fungi</taxon>
        <taxon>Dikarya</taxon>
        <taxon>Ascomycota</taxon>
        <taxon>Pezizomycotina</taxon>
        <taxon>Eurotiomycetes</taxon>
        <taxon>Chaetothyriomycetidae</taxon>
        <taxon>Chaetothyriales</taxon>
        <taxon>Trichomeriaceae</taxon>
        <taxon>Lithohypha</taxon>
    </lineage>
</organism>
<proteinExistence type="inferred from homology"/>
<sequence length="560" mass="60733">MDDPDPAARAEALSYKLRKEAFVSNLSGSSLTDINLVTLVAASAILLWTTLSKRDLLTGSDGSMVYAIDFLLNVCAILFAFTVYASAPLFLNLALVVPAILLLLPLQQQTRSRRSKGKPTPDGTAQNGDAKAAGNAEKSSSQSRQGAVLQPGALIVRPFLTNYRGAMLIATALAILAVDFRIFPRRFAKVETWGTSLMDLGVGSFVFSGGLVGARAVIRDGQSASSARQQQGVNIAGRMFAACRHSVPLFMLGIARLISVKNLDYAEHVTEYGVHWNFFFTLGFLPPFVEAVDCCLTIFRSRDAAKTGPRARSTRYDVVALLISLIYELILNNTNLLAFILIAPRTPDSDLLTKNREGIFSFIGYLSIFLSGRSTGILVCQYQNVTSTKTSTPKKAAQAAEIEQQQVIAERKKVVLPTLLLRTAIYALLYILATNVRATNLIVSRRLANIPYVLWIIAYNNAQLFLFALIEAVGPRFTFSKQYTHESLSAADVVSPIMRAFNRNGLALFLLANLGTGLVNLTMNTLDMRNGAAMAVLVGYAAALSVVAVGMDKAGVKIKI</sequence>
<feature type="transmembrane region" description="Helical" evidence="9">
    <location>
        <begin position="506"/>
        <end position="526"/>
    </location>
</feature>
<reference evidence="11 12" key="1">
    <citation type="submission" date="2023-08" db="EMBL/GenBank/DDBJ databases">
        <title>Black Yeasts Isolated from many extreme environments.</title>
        <authorList>
            <person name="Coleine C."/>
            <person name="Stajich J.E."/>
            <person name="Selbmann L."/>
        </authorList>
    </citation>
    <scope>NUCLEOTIDE SEQUENCE [LARGE SCALE GENOMIC DNA]</scope>
    <source>
        <strain evidence="11 12">CCFEE 5885</strain>
    </source>
</reference>
<comment type="caution">
    <text evidence="11">The sequence shown here is derived from an EMBL/GenBank/DDBJ whole genome shotgun (WGS) entry which is preliminary data.</text>
</comment>
<evidence type="ECO:0000256" key="4">
    <source>
        <dbReference type="ARBA" id="ARBA00007559"/>
    </source>
</evidence>
<evidence type="ECO:0000256" key="8">
    <source>
        <dbReference type="ARBA" id="ARBA00023136"/>
    </source>
</evidence>
<feature type="transmembrane region" description="Helical" evidence="9">
    <location>
        <begin position="89"/>
        <end position="106"/>
    </location>
</feature>
<name>A0ABR0JU33_9EURO</name>
<feature type="transmembrane region" description="Helical" evidence="9">
    <location>
        <begin position="362"/>
        <end position="380"/>
    </location>
</feature>
<feature type="region of interest" description="Disordered" evidence="10">
    <location>
        <begin position="112"/>
        <end position="145"/>
    </location>
</feature>
<feature type="transmembrane region" description="Helical" evidence="9">
    <location>
        <begin position="452"/>
        <end position="473"/>
    </location>
</feature>
<keyword evidence="12" id="KW-1185">Reference proteome</keyword>
<dbReference type="PANTHER" id="PTHR20661:SF0">
    <property type="entry name" value="PHOSPHATIDYLINOSITOL-GLYCAN BIOSYNTHESIS CLASS W PROTEIN"/>
    <property type="match status" value="1"/>
</dbReference>
<dbReference type="PIRSF" id="PIRSF017321">
    <property type="entry name" value="GWT1"/>
    <property type="match status" value="1"/>
</dbReference>
<evidence type="ECO:0000256" key="1">
    <source>
        <dbReference type="ARBA" id="ARBA00002531"/>
    </source>
</evidence>
<keyword evidence="8 9" id="KW-0472">Membrane</keyword>
<evidence type="ECO:0000313" key="12">
    <source>
        <dbReference type="Proteomes" id="UP001345013"/>
    </source>
</evidence>
<dbReference type="InterPro" id="IPR009447">
    <property type="entry name" value="PIGW/GWT1"/>
</dbReference>
<dbReference type="PANTHER" id="PTHR20661">
    <property type="entry name" value="PHOSPHATIDYLINOSITOL-GLYCAN BIOSYNTHESIS CLASS W PROTEIN"/>
    <property type="match status" value="1"/>
</dbReference>
<feature type="transmembrane region" description="Helical" evidence="9">
    <location>
        <begin position="34"/>
        <end position="51"/>
    </location>
</feature>
<feature type="transmembrane region" description="Helical" evidence="9">
    <location>
        <begin position="319"/>
        <end position="342"/>
    </location>
</feature>
<keyword evidence="9" id="KW-0256">Endoplasmic reticulum</keyword>
<dbReference type="EC" id="2.3.-.-" evidence="9"/>
<dbReference type="Proteomes" id="UP001345013">
    <property type="component" value="Unassembled WGS sequence"/>
</dbReference>
<keyword evidence="9" id="KW-0808">Transferase</keyword>
<comment type="similarity">
    <text evidence="4 9">Belongs to the PIGW family.</text>
</comment>
<accession>A0ABR0JU33</accession>
<comment type="function">
    <text evidence="9">A acetyltransferase, which acetylates the inositol ring of phosphatidylinositol during biosynthesis of GPI-anchor.</text>
</comment>
<protein>
    <recommendedName>
        <fullName evidence="9">GPI-anchored wall transfer protein</fullName>
        <ecNumber evidence="9">2.3.-.-</ecNumber>
    </recommendedName>
</protein>
<evidence type="ECO:0000256" key="2">
    <source>
        <dbReference type="ARBA" id="ARBA00004477"/>
    </source>
</evidence>
<comment type="function">
    <text evidence="1">Probable acetyltransferase, which acetylates the inositol ring of phosphatidylinositol during biosynthesis of GPI-anchor.</text>
</comment>
<dbReference type="EMBL" id="JAVRRG010000317">
    <property type="protein sequence ID" value="KAK5073297.1"/>
    <property type="molecule type" value="Genomic_DNA"/>
</dbReference>
<evidence type="ECO:0000256" key="6">
    <source>
        <dbReference type="ARBA" id="ARBA00022692"/>
    </source>
</evidence>
<evidence type="ECO:0000256" key="9">
    <source>
        <dbReference type="RuleBase" id="RU280819"/>
    </source>
</evidence>
<evidence type="ECO:0000313" key="11">
    <source>
        <dbReference type="EMBL" id="KAK5073297.1"/>
    </source>
</evidence>
<keyword evidence="9" id="KW-0012">Acyltransferase</keyword>
<feature type="transmembrane region" description="Helical" evidence="9">
    <location>
        <begin position="278"/>
        <end position="299"/>
    </location>
</feature>
<feature type="transmembrane region" description="Helical" evidence="9">
    <location>
        <begin position="63"/>
        <end position="83"/>
    </location>
</feature>
<feature type="transmembrane region" description="Helical" evidence="9">
    <location>
        <begin position="414"/>
        <end position="432"/>
    </location>
</feature>